<dbReference type="GO" id="GO:0016887">
    <property type="term" value="F:ATP hydrolysis activity"/>
    <property type="evidence" value="ECO:0007669"/>
    <property type="project" value="InterPro"/>
</dbReference>
<evidence type="ECO:0000259" key="5">
    <source>
        <dbReference type="PROSITE" id="PS50893"/>
    </source>
</evidence>
<accession>A0A0G3HDN0</accession>
<dbReference type="GO" id="GO:0042626">
    <property type="term" value="F:ATPase-coupled transmembrane transporter activity"/>
    <property type="evidence" value="ECO:0007669"/>
    <property type="project" value="TreeGrafter"/>
</dbReference>
<dbReference type="AlphaFoldDB" id="A0A0G3HDN0"/>
<evidence type="ECO:0000313" key="6">
    <source>
        <dbReference type="EMBL" id="AKK10810.1"/>
    </source>
</evidence>
<organism evidence="6 7">
    <name type="scientific">Corynebacterium uterequi</name>
    <dbReference type="NCBI Taxonomy" id="1072256"/>
    <lineage>
        <taxon>Bacteria</taxon>
        <taxon>Bacillati</taxon>
        <taxon>Actinomycetota</taxon>
        <taxon>Actinomycetes</taxon>
        <taxon>Mycobacteriales</taxon>
        <taxon>Corynebacteriaceae</taxon>
        <taxon>Corynebacterium</taxon>
    </lineage>
</organism>
<sequence length="434" mass="45502">MSAVRLRGVGYRHAARPDDALSGVDLDVSPGDIVLITGDSGAGKSTLLAAIAGLLGDAADGTLRGTISVDGTVGMVLQDPDSQVIASRVGDDVAFGAENLAVERDEIWRRVERALTLVGLDLPLNHPTELLSGGQKQRLALAGVLAMGAGVLLLDEPTANLDPVGREQIVTAVGDIARATGAAVIIAEHRPHHWLRLNPTLYRLTPGGLDALDALPPLPAVASAHPEYATNAAAVWTKDLVTPAGRPGTILIPGGASTVIMGPNGAGKSTLAVTMGGLQAPISGTVDYAESIRRGLTGPAHRWPSSKLARRLGFVFQDPEHHFSLRTVRDELAASGASARSVVEWLDRLRLTHVASANPFTLSGGEKRRLSVATALINAPELIILDEPTFGQDDAGLVELLALIREINRAGRTVVSITHDELYRTALGDKEVTL</sequence>
<dbReference type="InterPro" id="IPR015856">
    <property type="entry name" value="ABC_transpr_CbiO/EcfA_su"/>
</dbReference>
<comment type="similarity">
    <text evidence="1">Belongs to the ABC transporter superfamily.</text>
</comment>
<proteinExistence type="inferred from homology"/>
<dbReference type="InterPro" id="IPR025662">
    <property type="entry name" value="Sigma_54_int_dom_ATP-bd_1"/>
</dbReference>
<dbReference type="PROSITE" id="PS00675">
    <property type="entry name" value="SIGMA54_INTERACT_1"/>
    <property type="match status" value="1"/>
</dbReference>
<dbReference type="Gene3D" id="3.40.50.300">
    <property type="entry name" value="P-loop containing nucleotide triphosphate hydrolases"/>
    <property type="match status" value="2"/>
</dbReference>
<feature type="domain" description="ABC transporter" evidence="5">
    <location>
        <begin position="230"/>
        <end position="434"/>
    </location>
</feature>
<dbReference type="EMBL" id="CP011546">
    <property type="protein sequence ID" value="AKK10810.1"/>
    <property type="molecule type" value="Genomic_DNA"/>
</dbReference>
<evidence type="ECO:0000256" key="4">
    <source>
        <dbReference type="ARBA" id="ARBA00022840"/>
    </source>
</evidence>
<dbReference type="PANTHER" id="PTHR43553">
    <property type="entry name" value="HEAVY METAL TRANSPORTER"/>
    <property type="match status" value="1"/>
</dbReference>
<dbReference type="InterPro" id="IPR003439">
    <property type="entry name" value="ABC_transporter-like_ATP-bd"/>
</dbReference>
<dbReference type="InterPro" id="IPR017871">
    <property type="entry name" value="ABC_transporter-like_CS"/>
</dbReference>
<keyword evidence="2" id="KW-0813">Transport</keyword>
<dbReference type="InterPro" id="IPR027417">
    <property type="entry name" value="P-loop_NTPase"/>
</dbReference>
<keyword evidence="7" id="KW-1185">Reference proteome</keyword>
<dbReference type="Pfam" id="PF00005">
    <property type="entry name" value="ABC_tran"/>
    <property type="match status" value="2"/>
</dbReference>
<keyword evidence="4" id="KW-0067">ATP-binding</keyword>
<feature type="domain" description="ABC transporter" evidence="5">
    <location>
        <begin position="4"/>
        <end position="231"/>
    </location>
</feature>
<name>A0A0G3HDN0_9CORY</name>
<dbReference type="PROSITE" id="PS50893">
    <property type="entry name" value="ABC_TRANSPORTER_2"/>
    <property type="match status" value="2"/>
</dbReference>
<reference evidence="6 7" key="1">
    <citation type="journal article" date="2015" name="Genome Announc.">
        <title>Virulence Factor Genes Detected in the Complete Genome Sequence of Corynebacterium uterequi DSM 45634, Isolated from the Uterus of a Maiden Mare.</title>
        <authorList>
            <person name="Ruckert C."/>
            <person name="Kriete M."/>
            <person name="Jaenicke S."/>
            <person name="Winkler A."/>
            <person name="Tauch A."/>
        </authorList>
    </citation>
    <scope>NUCLEOTIDE SEQUENCE [LARGE SCALE GENOMIC DNA]</scope>
    <source>
        <strain evidence="6 7">DSM 45634</strain>
    </source>
</reference>
<dbReference type="PROSITE" id="PS00211">
    <property type="entry name" value="ABC_TRANSPORTER_1"/>
    <property type="match status" value="2"/>
</dbReference>
<dbReference type="KEGG" id="cut:CUTER_04020"/>
<keyword evidence="3" id="KW-0547">Nucleotide-binding</keyword>
<dbReference type="RefSeq" id="WP_047259317.1">
    <property type="nucleotide sequence ID" value="NZ_CP011546.1"/>
</dbReference>
<keyword evidence="6" id="KW-0378">Hydrolase</keyword>
<gene>
    <name evidence="6" type="ORF">CUTER_04020</name>
</gene>
<evidence type="ECO:0000256" key="3">
    <source>
        <dbReference type="ARBA" id="ARBA00022741"/>
    </source>
</evidence>
<dbReference type="SUPFAM" id="SSF52540">
    <property type="entry name" value="P-loop containing nucleoside triphosphate hydrolases"/>
    <property type="match status" value="2"/>
</dbReference>
<dbReference type="Proteomes" id="UP000035548">
    <property type="component" value="Chromosome"/>
</dbReference>
<evidence type="ECO:0000313" key="7">
    <source>
        <dbReference type="Proteomes" id="UP000035548"/>
    </source>
</evidence>
<dbReference type="GO" id="GO:0005524">
    <property type="term" value="F:ATP binding"/>
    <property type="evidence" value="ECO:0007669"/>
    <property type="project" value="UniProtKB-KW"/>
</dbReference>
<evidence type="ECO:0000256" key="1">
    <source>
        <dbReference type="ARBA" id="ARBA00005417"/>
    </source>
</evidence>
<reference evidence="7" key="2">
    <citation type="submission" date="2015-05" db="EMBL/GenBank/DDBJ databases">
        <title>Complete genome sequence of Corynebacterium uterequi DSM 45634, isolated from the uterus of a maiden mare.</title>
        <authorList>
            <person name="Ruckert C."/>
            <person name="Albersmeier A."/>
            <person name="Winkler A."/>
            <person name="Tauch A."/>
        </authorList>
    </citation>
    <scope>NUCLEOTIDE SEQUENCE [LARGE SCALE GENOMIC DNA]</scope>
    <source>
        <strain evidence="7">DSM 45634</strain>
    </source>
</reference>
<dbReference type="PATRIC" id="fig|1072256.5.peg.798"/>
<dbReference type="EC" id="3.6.3.-" evidence="6"/>
<protein>
    <submittedName>
        <fullName evidence="6">ABC-type cobalt transport system, ATPase component</fullName>
        <ecNumber evidence="6">3.6.3.-</ecNumber>
    </submittedName>
</protein>
<dbReference type="SMART" id="SM00382">
    <property type="entry name" value="AAA"/>
    <property type="match status" value="2"/>
</dbReference>
<dbReference type="InterPro" id="IPR050095">
    <property type="entry name" value="ECF_ABC_transporter_ATP-bd"/>
</dbReference>
<dbReference type="CDD" id="cd03225">
    <property type="entry name" value="ABC_cobalt_CbiO_domain1"/>
    <property type="match status" value="2"/>
</dbReference>
<dbReference type="GO" id="GO:0043190">
    <property type="term" value="C:ATP-binding cassette (ABC) transporter complex"/>
    <property type="evidence" value="ECO:0007669"/>
    <property type="project" value="TreeGrafter"/>
</dbReference>
<dbReference type="InterPro" id="IPR003593">
    <property type="entry name" value="AAA+_ATPase"/>
</dbReference>
<dbReference type="STRING" id="1072256.CUTER_04020"/>
<evidence type="ECO:0000256" key="2">
    <source>
        <dbReference type="ARBA" id="ARBA00022448"/>
    </source>
</evidence>